<dbReference type="SUPFAM" id="SSF55315">
    <property type="entry name" value="L30e-like"/>
    <property type="match status" value="1"/>
</dbReference>
<comment type="function">
    <text evidence="6">Required for ribosome biogenesis. Part of a complex which catalyzes pseudouridylation of rRNA. This involves the isomerization of uridine such that the ribose is subsequently attached to C5, instead of the normal N1. Pseudouridine ('psi') residues may serve to stabilize the conformation of rRNAs.</text>
</comment>
<evidence type="ECO:0000256" key="1">
    <source>
        <dbReference type="ARBA" id="ARBA00004604"/>
    </source>
</evidence>
<dbReference type="GO" id="GO:0031120">
    <property type="term" value="P:snRNA pseudouridine synthesis"/>
    <property type="evidence" value="ECO:0007669"/>
    <property type="project" value="UniProtKB-UniRule"/>
</dbReference>
<dbReference type="InterPro" id="IPR018492">
    <property type="entry name" value="Ribosomal_eL8/Nhp2"/>
</dbReference>
<dbReference type="InParanoid" id="D8LXA9"/>
<dbReference type="Pfam" id="PF01248">
    <property type="entry name" value="Ribosomal_L7Ae"/>
    <property type="match status" value="1"/>
</dbReference>
<dbReference type="OrthoDB" id="5364946at2759"/>
<evidence type="ECO:0000256" key="3">
    <source>
        <dbReference type="ARBA" id="ARBA00022884"/>
    </source>
</evidence>
<reference evidence="8" key="1">
    <citation type="submission" date="2010-02" db="EMBL/GenBank/DDBJ databases">
        <title>Sequencing and annotation of the Blastocystis hominis genome.</title>
        <authorList>
            <person name="Wincker P."/>
        </authorList>
    </citation>
    <scope>NUCLEOTIDE SEQUENCE</scope>
    <source>
        <strain evidence="8">Singapore isolate B</strain>
    </source>
</reference>
<dbReference type="Proteomes" id="UP000008312">
    <property type="component" value="Unassembled WGS sequence"/>
</dbReference>
<protein>
    <recommendedName>
        <fullName evidence="6">H/ACA ribonucleoprotein complex subunit 2</fullName>
    </recommendedName>
    <alternativeName>
        <fullName evidence="6">Nucleolar protein family A member 2</fullName>
    </alternativeName>
</protein>
<dbReference type="RefSeq" id="XP_012894952.1">
    <property type="nucleotide sequence ID" value="XM_013039498.1"/>
</dbReference>
<dbReference type="InterPro" id="IPR004037">
    <property type="entry name" value="Ribosomal_eL8-like_CS"/>
</dbReference>
<comment type="function">
    <text evidence="6">Common component of the spliceosome and rRNA processing machinery.</text>
</comment>
<dbReference type="PANTHER" id="PTHR23105">
    <property type="entry name" value="RIBOSOMAL PROTEIN L7AE FAMILY MEMBER"/>
    <property type="match status" value="1"/>
</dbReference>
<name>D8LXA9_BLAHO</name>
<dbReference type="InterPro" id="IPR050257">
    <property type="entry name" value="eL8/uL1-like"/>
</dbReference>
<evidence type="ECO:0000259" key="7">
    <source>
        <dbReference type="Pfam" id="PF01248"/>
    </source>
</evidence>
<dbReference type="OMA" id="SHIPAVC"/>
<sequence length="143" mass="15924">MPDTESKSSSKKHLKPTFVCPIAKPLADKSLEKKVLKLVKKASSGKIVRRGVKEVGKSIRRNEKGVLVLAADIFPVDVISHLPVLAEENSIPYVFVSSRQALGEAVTSKRPTSCIFVVKKDDFEEKKKFEEVFDEVKQLDISL</sequence>
<feature type="domain" description="Ribosomal protein eL8/eL30/eS12/Gadd45" evidence="7">
    <location>
        <begin position="34"/>
        <end position="124"/>
    </location>
</feature>
<dbReference type="PRINTS" id="PR00881">
    <property type="entry name" value="L7ARS6FAMILY"/>
</dbReference>
<evidence type="ECO:0000256" key="6">
    <source>
        <dbReference type="RuleBase" id="RU366039"/>
    </source>
</evidence>
<dbReference type="EMBL" id="FN668639">
    <property type="protein sequence ID" value="CBK20904.2"/>
    <property type="molecule type" value="Genomic_DNA"/>
</dbReference>
<dbReference type="PROSITE" id="PS01082">
    <property type="entry name" value="RIBOSOMAL_L7AE"/>
    <property type="match status" value="1"/>
</dbReference>
<dbReference type="InterPro" id="IPR004038">
    <property type="entry name" value="Ribosomal_eL8/eL30/eS12/Gad45"/>
</dbReference>
<comment type="subcellular location">
    <subcellularLocation>
        <location evidence="1 6">Nucleus</location>
        <location evidence="1 6">Nucleolus</location>
    </subcellularLocation>
</comment>
<dbReference type="GO" id="GO:0000398">
    <property type="term" value="P:mRNA splicing, via spliceosome"/>
    <property type="evidence" value="ECO:0007669"/>
    <property type="project" value="UniProtKB-UniRule"/>
</dbReference>
<evidence type="ECO:0000256" key="4">
    <source>
        <dbReference type="ARBA" id="ARBA00023242"/>
    </source>
</evidence>
<keyword evidence="9" id="KW-1185">Reference proteome</keyword>
<evidence type="ECO:0000313" key="8">
    <source>
        <dbReference type="EMBL" id="CBK20904.2"/>
    </source>
</evidence>
<comment type="similarity">
    <text evidence="2 6">Belongs to the eukaryotic ribosomal protein eL8 family.</text>
</comment>
<dbReference type="InterPro" id="IPR029064">
    <property type="entry name" value="Ribosomal_eL30-like_sf"/>
</dbReference>
<dbReference type="InterPro" id="IPR002415">
    <property type="entry name" value="H/ACA_rnp_Nhp2-like"/>
</dbReference>
<proteinExistence type="inferred from homology"/>
<dbReference type="GO" id="GO:0031429">
    <property type="term" value="C:box H/ACA snoRNP complex"/>
    <property type="evidence" value="ECO:0007669"/>
    <property type="project" value="UniProtKB-UniRule"/>
</dbReference>
<gene>
    <name evidence="8" type="ORF">GSBLH_T00001150001</name>
</gene>
<organism evidence="8">
    <name type="scientific">Blastocystis hominis</name>
    <dbReference type="NCBI Taxonomy" id="12968"/>
    <lineage>
        <taxon>Eukaryota</taxon>
        <taxon>Sar</taxon>
        <taxon>Stramenopiles</taxon>
        <taxon>Bigyra</taxon>
        <taxon>Opalozoa</taxon>
        <taxon>Opalinata</taxon>
        <taxon>Blastocystidae</taxon>
        <taxon>Blastocystis</taxon>
    </lineage>
</organism>
<evidence type="ECO:0000313" key="9">
    <source>
        <dbReference type="Proteomes" id="UP000008312"/>
    </source>
</evidence>
<dbReference type="PRINTS" id="PR00883">
    <property type="entry name" value="NUCLEARHMG"/>
</dbReference>
<evidence type="ECO:0000256" key="2">
    <source>
        <dbReference type="ARBA" id="ARBA00007337"/>
    </source>
</evidence>
<keyword evidence="3 6" id="KW-0694">RNA-binding</keyword>
<dbReference type="AlphaFoldDB" id="D8LXA9"/>
<dbReference type="Gene3D" id="3.30.1330.30">
    <property type="match status" value="1"/>
</dbReference>
<dbReference type="GO" id="GO:0042254">
    <property type="term" value="P:ribosome biogenesis"/>
    <property type="evidence" value="ECO:0007669"/>
    <property type="project" value="InterPro"/>
</dbReference>
<keyword evidence="5 6" id="KW-0687">Ribonucleoprotein</keyword>
<accession>D8LXA9</accession>
<dbReference type="GeneID" id="24918427"/>
<keyword evidence="4 6" id="KW-0539">Nucleus</keyword>
<dbReference type="GO" id="GO:0003723">
    <property type="term" value="F:RNA binding"/>
    <property type="evidence" value="ECO:0007669"/>
    <property type="project" value="UniProtKB-UniRule"/>
</dbReference>
<evidence type="ECO:0000256" key="5">
    <source>
        <dbReference type="ARBA" id="ARBA00023274"/>
    </source>
</evidence>